<feature type="binding site" evidence="8">
    <location>
        <position position="300"/>
    </location>
    <ligand>
        <name>L-glutamine</name>
        <dbReference type="ChEBI" id="CHEBI:58359"/>
    </ligand>
</feature>
<sequence length="393" mass="42542">MDANRMKLVLEDGTTMTGRCFGAPRAVSGEVVFNTGMTGYVETLTDPSYRGQILTITYPLVGSYGVPAPRQAGSVDGPYEADRIQVQGLVVQNYIERYSHHAAVRSLGAWLASEGIPAITGIDTRTLTRRLREVGTMKGWLFPAEMDLDRVKRSAEAVDMREDVFRLVSPREPITYEGGPLKVLLIDAGAKDNIVRSLLRRGVTVVRAPFHAPIAELAEAADGVLIGNGPGDPKDLGQLVAAVRGLLGTYTKPIFGICLGNQILALAAGGDTYKLPYGHRGVNQPVQDLLSRRCYVTSQNHGYAVKHESLPAEWEPWFVNINDGTNEGIRSRLRPFFSVQFHPEATPGPEDAGYLFDDFLRLCGAMKGSADSRLKSAGTAGADPRPTSTAGRS</sequence>
<feature type="active site" evidence="8">
    <location>
        <position position="342"/>
    </location>
</feature>
<feature type="active site" description="Nucleophile" evidence="8">
    <location>
        <position position="258"/>
    </location>
</feature>
<dbReference type="InterPro" id="IPR050472">
    <property type="entry name" value="Anth_synth/Amidotransfase"/>
</dbReference>
<dbReference type="CDD" id="cd01744">
    <property type="entry name" value="GATase1_CPSase"/>
    <property type="match status" value="1"/>
</dbReference>
<dbReference type="InterPro" id="IPR029062">
    <property type="entry name" value="Class_I_gatase-like"/>
</dbReference>
<feature type="domain" description="Carbamoyl-phosphate synthase small subunit N-terminal" evidence="10">
    <location>
        <begin position="4"/>
        <end position="142"/>
    </location>
</feature>
<dbReference type="PANTHER" id="PTHR43418">
    <property type="entry name" value="MULTIFUNCTIONAL TRYPTOPHAN BIOSYNTHESIS PROTEIN-RELATED"/>
    <property type="match status" value="1"/>
</dbReference>
<feature type="active site" evidence="8">
    <location>
        <position position="344"/>
    </location>
</feature>
<feature type="binding site" evidence="8">
    <location>
        <position position="262"/>
    </location>
    <ligand>
        <name>L-glutamine</name>
        <dbReference type="ChEBI" id="CHEBI:58359"/>
    </ligand>
</feature>
<comment type="caution">
    <text evidence="11">The sequence shown here is derived from an EMBL/GenBank/DDBJ whole genome shotgun (WGS) entry which is preliminary data.</text>
</comment>
<evidence type="ECO:0000256" key="1">
    <source>
        <dbReference type="ARBA" id="ARBA00005077"/>
    </source>
</evidence>
<dbReference type="InterPro" id="IPR006274">
    <property type="entry name" value="CarbamoylP_synth_ssu"/>
</dbReference>
<dbReference type="HAMAP" id="MF_01209">
    <property type="entry name" value="CPSase_S_chain"/>
    <property type="match status" value="1"/>
</dbReference>
<dbReference type="SUPFAM" id="SSF52021">
    <property type="entry name" value="Carbamoyl phosphate synthetase, small subunit N-terminal domain"/>
    <property type="match status" value="1"/>
</dbReference>
<evidence type="ECO:0000313" key="11">
    <source>
        <dbReference type="EMBL" id="KYF82274.1"/>
    </source>
</evidence>
<dbReference type="Gene3D" id="3.40.50.880">
    <property type="match status" value="1"/>
</dbReference>
<comment type="subunit">
    <text evidence="8">Composed of two chains; the small (or glutamine) chain promotes the hydrolysis of glutamine to ammonia, which is used by the large (or ammonia) chain to synthesize carbamoyl phosphate. Tetramer of heterodimers (alpha,beta)4.</text>
</comment>
<evidence type="ECO:0000256" key="7">
    <source>
        <dbReference type="ARBA" id="ARBA00048816"/>
    </source>
</evidence>
<evidence type="ECO:0000256" key="6">
    <source>
        <dbReference type="ARBA" id="ARBA00022962"/>
    </source>
</evidence>
<comment type="pathway">
    <text evidence="1 8">Amino-acid biosynthesis; L-arginine biosynthesis; carbamoyl phosphate from bicarbonate: step 1/1.</text>
</comment>
<dbReference type="GO" id="GO:0004359">
    <property type="term" value="F:glutaminase activity"/>
    <property type="evidence" value="ECO:0007669"/>
    <property type="project" value="RHEA"/>
</dbReference>
<dbReference type="EMBL" id="JEMC01003299">
    <property type="protein sequence ID" value="KYF82274.1"/>
    <property type="molecule type" value="Genomic_DNA"/>
</dbReference>
<comment type="pathway">
    <text evidence="8">Pyrimidine metabolism; UMP biosynthesis via de novo pathway; (S)-dihydroorotate from bicarbonate: step 1/3.</text>
</comment>
<dbReference type="GO" id="GO:0005524">
    <property type="term" value="F:ATP binding"/>
    <property type="evidence" value="ECO:0007669"/>
    <property type="project" value="UniProtKB-UniRule"/>
</dbReference>
<reference evidence="11 12" key="1">
    <citation type="submission" date="2014-02" db="EMBL/GenBank/DDBJ databases">
        <title>The small core and large imbalanced accessory genome model reveals a collaborative survival strategy of Sorangium cellulosum strains in nature.</title>
        <authorList>
            <person name="Han K."/>
            <person name="Peng R."/>
            <person name="Blom J."/>
            <person name="Li Y.-Z."/>
        </authorList>
    </citation>
    <scope>NUCLEOTIDE SEQUENCE [LARGE SCALE GENOMIC DNA]</scope>
    <source>
        <strain evidence="11 12">So0149</strain>
    </source>
</reference>
<evidence type="ECO:0000256" key="4">
    <source>
        <dbReference type="ARBA" id="ARBA00022741"/>
    </source>
</evidence>
<evidence type="ECO:0000256" key="9">
    <source>
        <dbReference type="SAM" id="MobiDB-lite"/>
    </source>
</evidence>
<dbReference type="GO" id="GO:0044205">
    <property type="term" value="P:'de novo' UMP biosynthetic process"/>
    <property type="evidence" value="ECO:0007669"/>
    <property type="project" value="UniProtKB-UniRule"/>
</dbReference>
<feature type="binding site" evidence="8">
    <location>
        <position position="302"/>
    </location>
    <ligand>
        <name>L-glutamine</name>
        <dbReference type="ChEBI" id="CHEBI:58359"/>
    </ligand>
</feature>
<keyword evidence="8" id="KW-0665">Pyrimidine biosynthesis</keyword>
<comment type="catalytic activity">
    <reaction evidence="8">
        <text>L-glutamine + H2O = L-glutamate + NH4(+)</text>
        <dbReference type="Rhea" id="RHEA:15889"/>
        <dbReference type="ChEBI" id="CHEBI:15377"/>
        <dbReference type="ChEBI" id="CHEBI:28938"/>
        <dbReference type="ChEBI" id="CHEBI:29985"/>
        <dbReference type="ChEBI" id="CHEBI:58359"/>
    </reaction>
</comment>
<protein>
    <recommendedName>
        <fullName evidence="8">Carbamoyl phosphate synthase small chain</fullName>
        <ecNumber evidence="8">6.3.5.5</ecNumber>
    </recommendedName>
    <alternativeName>
        <fullName evidence="8">Carbamoyl phosphate synthetase glutamine chain</fullName>
    </alternativeName>
</protein>
<dbReference type="GO" id="GO:0006207">
    <property type="term" value="P:'de novo' pyrimidine nucleobase biosynthetic process"/>
    <property type="evidence" value="ECO:0007669"/>
    <property type="project" value="InterPro"/>
</dbReference>
<keyword evidence="5 8" id="KW-0067">ATP-binding</keyword>
<dbReference type="GO" id="GO:0004088">
    <property type="term" value="F:carbamoyl-phosphate synthase (glutamine-hydrolyzing) activity"/>
    <property type="evidence" value="ECO:0007669"/>
    <property type="project" value="UniProtKB-UniRule"/>
</dbReference>
<name>A0A150SU00_SORCE</name>
<dbReference type="Pfam" id="PF00988">
    <property type="entry name" value="CPSase_sm_chain"/>
    <property type="match status" value="1"/>
</dbReference>
<evidence type="ECO:0000256" key="5">
    <source>
        <dbReference type="ARBA" id="ARBA00022840"/>
    </source>
</evidence>
<keyword evidence="3 8" id="KW-0436">Ligase</keyword>
<dbReference type="Gene3D" id="3.50.30.20">
    <property type="entry name" value="Carbamoyl-phosphate synthase small subunit, N-terminal domain"/>
    <property type="match status" value="1"/>
</dbReference>
<dbReference type="InterPro" id="IPR002474">
    <property type="entry name" value="CarbamoylP_synth_ssu_N"/>
</dbReference>
<dbReference type="SMART" id="SM01097">
    <property type="entry name" value="CPSase_sm_chain"/>
    <property type="match status" value="1"/>
</dbReference>
<dbReference type="InterPro" id="IPR017926">
    <property type="entry name" value="GATASE"/>
</dbReference>
<organism evidence="11 12">
    <name type="scientific">Sorangium cellulosum</name>
    <name type="common">Polyangium cellulosum</name>
    <dbReference type="NCBI Taxonomy" id="56"/>
    <lineage>
        <taxon>Bacteria</taxon>
        <taxon>Pseudomonadati</taxon>
        <taxon>Myxococcota</taxon>
        <taxon>Polyangia</taxon>
        <taxon>Polyangiales</taxon>
        <taxon>Polyangiaceae</taxon>
        <taxon>Sorangium</taxon>
    </lineage>
</organism>
<keyword evidence="8" id="KW-0028">Amino-acid biosynthesis</keyword>
<dbReference type="AlphaFoldDB" id="A0A150SU00"/>
<comment type="function">
    <text evidence="8">Small subunit of the glutamine-dependent carbamoyl phosphate synthetase (CPSase). CPSase catalyzes the formation of carbamoyl phosphate from the ammonia moiety of glutamine, carbonate, and phosphate donated by ATP, constituting the first step of 2 biosynthetic pathways, one leading to arginine and/or urea and the other to pyrimidine nucleotides. The small subunit (glutamine amidotransferase) binds and cleaves glutamine to supply the large subunit with the substrate ammonia.</text>
</comment>
<feature type="binding site" evidence="8">
    <location>
        <position position="259"/>
    </location>
    <ligand>
        <name>L-glutamine</name>
        <dbReference type="ChEBI" id="CHEBI:58359"/>
    </ligand>
</feature>
<feature type="region of interest" description="Disordered" evidence="9">
    <location>
        <begin position="372"/>
        <end position="393"/>
    </location>
</feature>
<dbReference type="InterPro" id="IPR035686">
    <property type="entry name" value="CPSase_GATase1"/>
</dbReference>
<dbReference type="PRINTS" id="PR00097">
    <property type="entry name" value="ANTSNTHASEII"/>
</dbReference>
<evidence type="ECO:0000256" key="8">
    <source>
        <dbReference type="HAMAP-Rule" id="MF_01209"/>
    </source>
</evidence>
<dbReference type="PANTHER" id="PTHR43418:SF7">
    <property type="entry name" value="CARBAMOYL-PHOSPHATE SYNTHASE SMALL CHAIN"/>
    <property type="match status" value="1"/>
</dbReference>
<feature type="binding site" evidence="8">
    <location>
        <position position="303"/>
    </location>
    <ligand>
        <name>L-glutamine</name>
        <dbReference type="ChEBI" id="CHEBI:58359"/>
    </ligand>
</feature>
<feature type="binding site" evidence="8">
    <location>
        <position position="48"/>
    </location>
    <ligand>
        <name>L-glutamine</name>
        <dbReference type="ChEBI" id="CHEBI:58359"/>
    </ligand>
</feature>
<dbReference type="UniPathway" id="UPA00068">
    <property type="reaction ID" value="UER00171"/>
</dbReference>
<comment type="catalytic activity">
    <reaction evidence="7 8">
        <text>hydrogencarbonate + L-glutamine + 2 ATP + H2O = carbamoyl phosphate + L-glutamate + 2 ADP + phosphate + 2 H(+)</text>
        <dbReference type="Rhea" id="RHEA:18633"/>
        <dbReference type="ChEBI" id="CHEBI:15377"/>
        <dbReference type="ChEBI" id="CHEBI:15378"/>
        <dbReference type="ChEBI" id="CHEBI:17544"/>
        <dbReference type="ChEBI" id="CHEBI:29985"/>
        <dbReference type="ChEBI" id="CHEBI:30616"/>
        <dbReference type="ChEBI" id="CHEBI:43474"/>
        <dbReference type="ChEBI" id="CHEBI:58228"/>
        <dbReference type="ChEBI" id="CHEBI:58359"/>
        <dbReference type="ChEBI" id="CHEBI:456216"/>
        <dbReference type="EC" id="6.3.5.5"/>
    </reaction>
</comment>
<keyword evidence="6 8" id="KW-0315">Glutamine amidotransferase</keyword>
<keyword evidence="4 8" id="KW-0547">Nucleotide-binding</keyword>
<dbReference type="UniPathway" id="UPA00070">
    <property type="reaction ID" value="UER00115"/>
</dbReference>
<proteinExistence type="inferred from homology"/>
<dbReference type="NCBIfam" id="TIGR01368">
    <property type="entry name" value="CPSaseIIsmall"/>
    <property type="match status" value="1"/>
</dbReference>
<dbReference type="PRINTS" id="PR00096">
    <property type="entry name" value="GATASE"/>
</dbReference>
<feature type="binding site" evidence="8">
    <location>
        <position position="229"/>
    </location>
    <ligand>
        <name>L-glutamine</name>
        <dbReference type="ChEBI" id="CHEBI:58359"/>
    </ligand>
</feature>
<dbReference type="GO" id="GO:0006541">
    <property type="term" value="P:glutamine metabolic process"/>
    <property type="evidence" value="ECO:0007669"/>
    <property type="project" value="InterPro"/>
</dbReference>
<dbReference type="InterPro" id="IPR036480">
    <property type="entry name" value="CarbP_synth_ssu_N_sf"/>
</dbReference>
<dbReference type="Proteomes" id="UP000075515">
    <property type="component" value="Unassembled WGS sequence"/>
</dbReference>
<evidence type="ECO:0000313" key="12">
    <source>
        <dbReference type="Proteomes" id="UP000075515"/>
    </source>
</evidence>
<keyword evidence="8" id="KW-0055">Arginine biosynthesis</keyword>
<evidence type="ECO:0000256" key="3">
    <source>
        <dbReference type="ARBA" id="ARBA00022598"/>
    </source>
</evidence>
<dbReference type="GO" id="GO:0006526">
    <property type="term" value="P:L-arginine biosynthetic process"/>
    <property type="evidence" value="ECO:0007669"/>
    <property type="project" value="UniProtKB-UniRule"/>
</dbReference>
<evidence type="ECO:0000256" key="2">
    <source>
        <dbReference type="ARBA" id="ARBA00007800"/>
    </source>
</evidence>
<gene>
    <name evidence="8" type="primary">carA</name>
    <name evidence="11" type="ORF">BE18_50045</name>
</gene>
<dbReference type="SUPFAM" id="SSF52317">
    <property type="entry name" value="Class I glutamine amidotransferase-like"/>
    <property type="match status" value="1"/>
</dbReference>
<dbReference type="PRINTS" id="PR00099">
    <property type="entry name" value="CPSGATASE"/>
</dbReference>
<comment type="similarity">
    <text evidence="2 8">Belongs to the CarA family.</text>
</comment>
<dbReference type="NCBIfam" id="NF009475">
    <property type="entry name" value="PRK12838.1"/>
    <property type="match status" value="1"/>
</dbReference>
<feature type="binding site" evidence="8">
    <location>
        <position position="231"/>
    </location>
    <ligand>
        <name>L-glutamine</name>
        <dbReference type="ChEBI" id="CHEBI:58359"/>
    </ligand>
</feature>
<dbReference type="EC" id="6.3.5.5" evidence="8"/>
<feature type="region of interest" description="CPSase" evidence="8">
    <location>
        <begin position="1"/>
        <end position="180"/>
    </location>
</feature>
<dbReference type="PROSITE" id="PS51273">
    <property type="entry name" value="GATASE_TYPE_1"/>
    <property type="match status" value="1"/>
</dbReference>
<accession>A0A150SU00</accession>
<evidence type="ECO:0000259" key="10">
    <source>
        <dbReference type="SMART" id="SM01097"/>
    </source>
</evidence>
<dbReference type="Pfam" id="PF00117">
    <property type="entry name" value="GATase"/>
    <property type="match status" value="1"/>
</dbReference>